<dbReference type="SUPFAM" id="SSF56601">
    <property type="entry name" value="beta-lactamase/transpeptidase-like"/>
    <property type="match status" value="1"/>
</dbReference>
<dbReference type="InterPro" id="IPR001466">
    <property type="entry name" value="Beta-lactam-related"/>
</dbReference>
<feature type="domain" description="Beta-lactamase-related" evidence="2">
    <location>
        <begin position="53"/>
        <end position="370"/>
    </location>
</feature>
<dbReference type="InterPro" id="IPR012338">
    <property type="entry name" value="Beta-lactam/transpept-like"/>
</dbReference>
<gene>
    <name evidence="3" type="ORF">ACFO8M_05185</name>
</gene>
<name>A0ABV7PWJ5_9ACTN</name>
<sequence length="417" mass="45275">MGKHLPIAGALALAIIAIPSTATAQPSTAGLDEDLLDQKLNALYEVADHSIVADVRLGDDTWSEAVGTREIDGGGGNVDEDDRVRIASLTKSMVAASLLQLQSEGEVDLDRPLSDYLPGLLPYEEEPTIRQVMQHTSGLFDYFYYLYVSLWQEGDLADVRANYRTHYSPEELIEIGTQDPLLFAPGTDWSYSNTGYMALGLLVEELTGDELHEVLDDRIFDPADLGDTYLPKDDTSGIRGANPVPYLTTGDPADPYFDTTKLSNNQMWAAGGVMSTMGDVNDFYDALTDGTLLDEAQLTEMRRYTDTGQGYQYGLGLMGLTVGCPGDPEEVFIGHTGGGLGHQTYSFHSLDGETQTTFTWNIDDRHSAADPAELDWAIAGLLIAGLCGEDIGERPEEPALRSQQPAVPPIADLLLRG</sequence>
<evidence type="ECO:0000256" key="1">
    <source>
        <dbReference type="SAM" id="SignalP"/>
    </source>
</evidence>
<keyword evidence="3" id="KW-0378">Hydrolase</keyword>
<dbReference type="InterPro" id="IPR050491">
    <property type="entry name" value="AmpC-like"/>
</dbReference>
<dbReference type="GO" id="GO:0016787">
    <property type="term" value="F:hydrolase activity"/>
    <property type="evidence" value="ECO:0007669"/>
    <property type="project" value="UniProtKB-KW"/>
</dbReference>
<feature type="signal peptide" evidence="1">
    <location>
        <begin position="1"/>
        <end position="24"/>
    </location>
</feature>
<dbReference type="PANTHER" id="PTHR46825:SF7">
    <property type="entry name" value="D-ALANYL-D-ALANINE CARBOXYPEPTIDASE"/>
    <property type="match status" value="1"/>
</dbReference>
<dbReference type="RefSeq" id="WP_387971490.1">
    <property type="nucleotide sequence ID" value="NZ_JBHRWO010000005.1"/>
</dbReference>
<comment type="caution">
    <text evidence="3">The sequence shown here is derived from an EMBL/GenBank/DDBJ whole genome shotgun (WGS) entry which is preliminary data.</text>
</comment>
<feature type="chain" id="PRO_5047067022" evidence="1">
    <location>
        <begin position="25"/>
        <end position="417"/>
    </location>
</feature>
<dbReference type="EC" id="3.-.-.-" evidence="3"/>
<evidence type="ECO:0000313" key="3">
    <source>
        <dbReference type="EMBL" id="MFC3491879.1"/>
    </source>
</evidence>
<protein>
    <submittedName>
        <fullName evidence="3">Serine hydrolase domain-containing protein</fullName>
        <ecNumber evidence="3">3.-.-.-</ecNumber>
    </submittedName>
</protein>
<dbReference type="PANTHER" id="PTHR46825">
    <property type="entry name" value="D-ALANYL-D-ALANINE-CARBOXYPEPTIDASE/ENDOPEPTIDASE AMPH"/>
    <property type="match status" value="1"/>
</dbReference>
<proteinExistence type="predicted"/>
<accession>A0ABV7PWJ5</accession>
<organism evidence="3 4">
    <name type="scientific">Glycomyces rhizosphaerae</name>
    <dbReference type="NCBI Taxonomy" id="2054422"/>
    <lineage>
        <taxon>Bacteria</taxon>
        <taxon>Bacillati</taxon>
        <taxon>Actinomycetota</taxon>
        <taxon>Actinomycetes</taxon>
        <taxon>Glycomycetales</taxon>
        <taxon>Glycomycetaceae</taxon>
        <taxon>Glycomyces</taxon>
    </lineage>
</organism>
<dbReference type="Gene3D" id="3.40.710.10">
    <property type="entry name" value="DD-peptidase/beta-lactamase superfamily"/>
    <property type="match status" value="1"/>
</dbReference>
<keyword evidence="1" id="KW-0732">Signal</keyword>
<reference evidence="4" key="1">
    <citation type="journal article" date="2019" name="Int. J. Syst. Evol. Microbiol.">
        <title>The Global Catalogue of Microorganisms (GCM) 10K type strain sequencing project: providing services to taxonomists for standard genome sequencing and annotation.</title>
        <authorList>
            <consortium name="The Broad Institute Genomics Platform"/>
            <consortium name="The Broad Institute Genome Sequencing Center for Infectious Disease"/>
            <person name="Wu L."/>
            <person name="Ma J."/>
        </authorList>
    </citation>
    <scope>NUCLEOTIDE SEQUENCE [LARGE SCALE GENOMIC DNA]</scope>
    <source>
        <strain evidence="4">CGMCC 4.7396</strain>
    </source>
</reference>
<dbReference type="Proteomes" id="UP001595712">
    <property type="component" value="Unassembled WGS sequence"/>
</dbReference>
<evidence type="ECO:0000313" key="4">
    <source>
        <dbReference type="Proteomes" id="UP001595712"/>
    </source>
</evidence>
<dbReference type="Pfam" id="PF00144">
    <property type="entry name" value="Beta-lactamase"/>
    <property type="match status" value="1"/>
</dbReference>
<keyword evidence="4" id="KW-1185">Reference proteome</keyword>
<dbReference type="EMBL" id="JBHRWO010000005">
    <property type="protein sequence ID" value="MFC3491879.1"/>
    <property type="molecule type" value="Genomic_DNA"/>
</dbReference>
<evidence type="ECO:0000259" key="2">
    <source>
        <dbReference type="Pfam" id="PF00144"/>
    </source>
</evidence>